<reference evidence="2 3" key="1">
    <citation type="journal article" date="2019" name="Int. J. Syst. Evol. Microbiol.">
        <title>The Global Catalogue of Microorganisms (GCM) 10K type strain sequencing project: providing services to taxonomists for standard genome sequencing and annotation.</title>
        <authorList>
            <consortium name="The Broad Institute Genomics Platform"/>
            <consortium name="The Broad Institute Genome Sequencing Center for Infectious Disease"/>
            <person name="Wu L."/>
            <person name="Ma J."/>
        </authorList>
    </citation>
    <scope>NUCLEOTIDE SEQUENCE [LARGE SCALE GENOMIC DNA]</scope>
    <source>
        <strain evidence="2 3">CGMCC 1.12125</strain>
    </source>
</reference>
<evidence type="ECO:0000313" key="2">
    <source>
        <dbReference type="EMBL" id="MFD1588313.1"/>
    </source>
</evidence>
<feature type="transmembrane region" description="Helical" evidence="1">
    <location>
        <begin position="56"/>
        <end position="74"/>
    </location>
</feature>
<feature type="transmembrane region" description="Helical" evidence="1">
    <location>
        <begin position="32"/>
        <end position="49"/>
    </location>
</feature>
<protein>
    <recommendedName>
        <fullName evidence="4">ABC transporter permease</fullName>
    </recommendedName>
</protein>
<keyword evidence="1" id="KW-1133">Transmembrane helix</keyword>
<dbReference type="Proteomes" id="UP001597119">
    <property type="component" value="Unassembled WGS sequence"/>
</dbReference>
<dbReference type="EMBL" id="JBHUDJ010000011">
    <property type="protein sequence ID" value="MFD1588313.1"/>
    <property type="molecule type" value="Genomic_DNA"/>
</dbReference>
<keyword evidence="1" id="KW-0472">Membrane</keyword>
<proteinExistence type="predicted"/>
<sequence length="81" mass="8735">MTANKWSEVVIRIERVMVSDRSVAVLRTLPEPVYVGLMIFLLIGTAVALSVDRNLIGVTGFLLLALMALGYGAVQTSEDVA</sequence>
<evidence type="ECO:0008006" key="4">
    <source>
        <dbReference type="Google" id="ProtNLM"/>
    </source>
</evidence>
<comment type="caution">
    <text evidence="2">The sequence shown here is derived from an EMBL/GenBank/DDBJ whole genome shotgun (WGS) entry which is preliminary data.</text>
</comment>
<gene>
    <name evidence="2" type="ORF">ACFR9U_15125</name>
</gene>
<organism evidence="2 3">
    <name type="scientific">Halorientalis brevis</name>
    <dbReference type="NCBI Taxonomy" id="1126241"/>
    <lineage>
        <taxon>Archaea</taxon>
        <taxon>Methanobacteriati</taxon>
        <taxon>Methanobacteriota</taxon>
        <taxon>Stenosarchaea group</taxon>
        <taxon>Halobacteria</taxon>
        <taxon>Halobacteriales</taxon>
        <taxon>Haloarculaceae</taxon>
        <taxon>Halorientalis</taxon>
    </lineage>
</organism>
<name>A0ABD6CDK0_9EURY</name>
<dbReference type="RefSeq" id="WP_247381519.1">
    <property type="nucleotide sequence ID" value="NZ_JALLGV010000010.1"/>
</dbReference>
<accession>A0ABD6CDK0</accession>
<evidence type="ECO:0000313" key="3">
    <source>
        <dbReference type="Proteomes" id="UP001597119"/>
    </source>
</evidence>
<keyword evidence="3" id="KW-1185">Reference proteome</keyword>
<evidence type="ECO:0000256" key="1">
    <source>
        <dbReference type="SAM" id="Phobius"/>
    </source>
</evidence>
<dbReference type="AlphaFoldDB" id="A0ABD6CDK0"/>
<keyword evidence="1" id="KW-0812">Transmembrane</keyword>